<dbReference type="EMBL" id="QICB01000001">
    <property type="protein sequence ID" value="RNL21379.1"/>
    <property type="molecule type" value="Genomic_DNA"/>
</dbReference>
<evidence type="ECO:0000256" key="7">
    <source>
        <dbReference type="ARBA" id="ARBA00023172"/>
    </source>
</evidence>
<dbReference type="PANTHER" id="PTHR30349">
    <property type="entry name" value="PHAGE INTEGRASE-RELATED"/>
    <property type="match status" value="1"/>
</dbReference>
<dbReference type="GO" id="GO:0005737">
    <property type="term" value="C:cytoplasm"/>
    <property type="evidence" value="ECO:0007669"/>
    <property type="project" value="UniProtKB-SubCell"/>
</dbReference>
<feature type="domain" description="Tyr recombinase" evidence="10">
    <location>
        <begin position="120"/>
        <end position="304"/>
    </location>
</feature>
<dbReference type="GO" id="GO:0007059">
    <property type="term" value="P:chromosome segregation"/>
    <property type="evidence" value="ECO:0007669"/>
    <property type="project" value="UniProtKB-UniRule"/>
</dbReference>
<evidence type="ECO:0000256" key="3">
    <source>
        <dbReference type="ARBA" id="ARBA00022618"/>
    </source>
</evidence>
<dbReference type="SUPFAM" id="SSF56349">
    <property type="entry name" value="DNA breaking-rejoining enzymes"/>
    <property type="match status" value="1"/>
</dbReference>
<feature type="active site" evidence="9">
    <location>
        <position position="259"/>
    </location>
</feature>
<dbReference type="PROSITE" id="PS51898">
    <property type="entry name" value="TYR_RECOMBINASE"/>
    <property type="match status" value="1"/>
</dbReference>
<evidence type="ECO:0000256" key="4">
    <source>
        <dbReference type="ARBA" id="ARBA00022829"/>
    </source>
</evidence>
<dbReference type="InterPro" id="IPR023009">
    <property type="entry name" value="Tyrosine_recombinase_XerC/XerD"/>
</dbReference>
<evidence type="ECO:0000259" key="10">
    <source>
        <dbReference type="PROSITE" id="PS51898"/>
    </source>
</evidence>
<dbReference type="GO" id="GO:0051301">
    <property type="term" value="P:cell division"/>
    <property type="evidence" value="ECO:0007669"/>
    <property type="project" value="UniProtKB-KW"/>
</dbReference>
<dbReference type="AlphaFoldDB" id="A0A3N0AGZ2"/>
<comment type="subcellular location">
    <subcellularLocation>
        <location evidence="1 9">Cytoplasm</location>
    </subcellularLocation>
</comment>
<feature type="active site" description="O-(3'-phospho-DNA)-tyrosine intermediate" evidence="9">
    <location>
        <position position="291"/>
    </location>
</feature>
<dbReference type="GO" id="GO:0006313">
    <property type="term" value="P:DNA transposition"/>
    <property type="evidence" value="ECO:0007669"/>
    <property type="project" value="UniProtKB-UniRule"/>
</dbReference>
<dbReference type="Proteomes" id="UP000267368">
    <property type="component" value="Unassembled WGS sequence"/>
</dbReference>
<dbReference type="InterPro" id="IPR010998">
    <property type="entry name" value="Integrase_recombinase_N"/>
</dbReference>
<protein>
    <recommendedName>
        <fullName evidence="9">Tyrosine recombinase XerC</fullName>
    </recommendedName>
</protein>
<dbReference type="InterPro" id="IPR013762">
    <property type="entry name" value="Integrase-like_cat_sf"/>
</dbReference>
<keyword evidence="3 9" id="KW-0132">Cell division</keyword>
<name>A0A3N0AGZ2_9ACTN</name>
<comment type="caution">
    <text evidence="12">The sequence shown here is derived from an EMBL/GenBank/DDBJ whole genome shotgun (WGS) entry which is preliminary data.</text>
</comment>
<evidence type="ECO:0000313" key="12">
    <source>
        <dbReference type="EMBL" id="RNL21379.1"/>
    </source>
</evidence>
<dbReference type="InterPro" id="IPR050090">
    <property type="entry name" value="Tyrosine_recombinase_XerCD"/>
</dbReference>
<dbReference type="InterPro" id="IPR011010">
    <property type="entry name" value="DNA_brk_join_enz"/>
</dbReference>
<keyword evidence="13" id="KW-1185">Reference proteome</keyword>
<proteinExistence type="inferred from homology"/>
<dbReference type="InterPro" id="IPR002104">
    <property type="entry name" value="Integrase_catalytic"/>
</dbReference>
<dbReference type="InterPro" id="IPR004107">
    <property type="entry name" value="Integrase_SAM-like_N"/>
</dbReference>
<organism evidence="12 13">
    <name type="scientific">Slackia faecicanis</name>
    <dbReference type="NCBI Taxonomy" id="255723"/>
    <lineage>
        <taxon>Bacteria</taxon>
        <taxon>Bacillati</taxon>
        <taxon>Actinomycetota</taxon>
        <taxon>Coriobacteriia</taxon>
        <taxon>Eggerthellales</taxon>
        <taxon>Eggerthellaceae</taxon>
        <taxon>Slackia</taxon>
    </lineage>
</organism>
<keyword evidence="8 9" id="KW-0131">Cell cycle</keyword>
<comment type="subunit">
    <text evidence="9">Forms a cyclic heterotetrameric complex composed of two molecules of XerC and two molecules of XerD.</text>
</comment>
<evidence type="ECO:0000256" key="1">
    <source>
        <dbReference type="ARBA" id="ARBA00004496"/>
    </source>
</evidence>
<evidence type="ECO:0000256" key="5">
    <source>
        <dbReference type="ARBA" id="ARBA00022908"/>
    </source>
</evidence>
<feature type="active site" evidence="9">
    <location>
        <position position="185"/>
    </location>
</feature>
<dbReference type="NCBIfam" id="NF001399">
    <property type="entry name" value="PRK00283.1"/>
    <property type="match status" value="1"/>
</dbReference>
<reference evidence="13" key="1">
    <citation type="submission" date="2018-05" db="EMBL/GenBank/DDBJ databases">
        <title>Genome Sequencing of selected type strains of the family Eggerthellaceae.</title>
        <authorList>
            <person name="Danylec N."/>
            <person name="Stoll D.A."/>
            <person name="Doetsch A."/>
            <person name="Huch M."/>
        </authorList>
    </citation>
    <scope>NUCLEOTIDE SEQUENCE [LARGE SCALE GENOMIC DNA]</scope>
    <source>
        <strain evidence="13">DSM 17537</strain>
    </source>
</reference>
<dbReference type="PROSITE" id="PS51900">
    <property type="entry name" value="CB"/>
    <property type="match status" value="1"/>
</dbReference>
<dbReference type="GO" id="GO:0003677">
    <property type="term" value="F:DNA binding"/>
    <property type="evidence" value="ECO:0007669"/>
    <property type="project" value="UniProtKB-UniRule"/>
</dbReference>
<dbReference type="RefSeq" id="WP_123197221.1">
    <property type="nucleotide sequence ID" value="NZ_QICB01000001.1"/>
</dbReference>
<evidence type="ECO:0000256" key="2">
    <source>
        <dbReference type="ARBA" id="ARBA00022490"/>
    </source>
</evidence>
<keyword evidence="4 9" id="KW-0159">Chromosome partition</keyword>
<keyword evidence="5 9" id="KW-0229">DNA integration</keyword>
<comment type="similarity">
    <text evidence="9">Belongs to the 'phage' integrase family. XerC subfamily.</text>
</comment>
<gene>
    <name evidence="9" type="primary">xerC</name>
    <name evidence="12" type="ORF">DMP07_00555</name>
</gene>
<dbReference type="InterPro" id="IPR044068">
    <property type="entry name" value="CB"/>
</dbReference>
<comment type="function">
    <text evidence="9">Site-specific tyrosine recombinase, which acts by catalyzing the cutting and rejoining of the recombining DNA molecules. The XerC-XerD complex is essential to convert dimers of the bacterial chromosome into monomers to permit their segregation at cell division. It also contributes to the segregational stability of plasmids.</text>
</comment>
<feature type="active site" evidence="9">
    <location>
        <position position="161"/>
    </location>
</feature>
<evidence type="ECO:0000256" key="8">
    <source>
        <dbReference type="ARBA" id="ARBA00023306"/>
    </source>
</evidence>
<feature type="domain" description="Core-binding (CB)" evidence="11">
    <location>
        <begin position="14"/>
        <end position="99"/>
    </location>
</feature>
<dbReference type="OrthoDB" id="9801717at2"/>
<dbReference type="HAMAP" id="MF_01808">
    <property type="entry name" value="Recomb_XerC_XerD"/>
    <property type="match status" value="1"/>
</dbReference>
<dbReference type="Gene3D" id="1.10.443.10">
    <property type="entry name" value="Intergrase catalytic core"/>
    <property type="match status" value="1"/>
</dbReference>
<dbReference type="Gene3D" id="1.10.150.130">
    <property type="match status" value="1"/>
</dbReference>
<evidence type="ECO:0000313" key="13">
    <source>
        <dbReference type="Proteomes" id="UP000267368"/>
    </source>
</evidence>
<feature type="active site" evidence="9">
    <location>
        <position position="282"/>
    </location>
</feature>
<evidence type="ECO:0000256" key="9">
    <source>
        <dbReference type="HAMAP-Rule" id="MF_01808"/>
    </source>
</evidence>
<dbReference type="GO" id="GO:0009037">
    <property type="term" value="F:tyrosine-based site-specific recombinase activity"/>
    <property type="evidence" value="ECO:0007669"/>
    <property type="project" value="UniProtKB-UniRule"/>
</dbReference>
<accession>A0A3N0AGZ2</accession>
<feature type="active site" evidence="9">
    <location>
        <position position="256"/>
    </location>
</feature>
<dbReference type="Pfam" id="PF02899">
    <property type="entry name" value="Phage_int_SAM_1"/>
    <property type="match status" value="1"/>
</dbReference>
<sequence>MDGAERITPAAVDGRFLDCVERFAAALALERNASEHTVRGYRCDLLDYGRWAARHGIDPLFADHRAIRRYLAELDAAGCSRRTTNRRLSAMRTFFRWLCAAGVPCDDSVVSIQGPKAEKTLPRVMSAADMDRLLGVYVGRDDARGVRDRALLELLYACGVRVSEAASLTVRGVDFSAARVKVFGKGRKERVVPLHDVACEAMLRYRDEARPELECDGPSPYFFLSTRGAKMSPDAIRAVFKGALAAAGLDLSFSPHAVRHTFATDLLEGGADLRSVQEMLGHASLSTTQIYTHVSPTRLKNEHSRAHPRG</sequence>
<dbReference type="CDD" id="cd00798">
    <property type="entry name" value="INT_XerDC_C"/>
    <property type="match status" value="1"/>
</dbReference>
<evidence type="ECO:0000256" key="6">
    <source>
        <dbReference type="ARBA" id="ARBA00023125"/>
    </source>
</evidence>
<dbReference type="PANTHER" id="PTHR30349:SF41">
    <property type="entry name" value="INTEGRASE_RECOMBINASE PROTEIN MJ0367-RELATED"/>
    <property type="match status" value="1"/>
</dbReference>
<keyword evidence="2 9" id="KW-0963">Cytoplasm</keyword>
<keyword evidence="7 9" id="KW-0233">DNA recombination</keyword>
<keyword evidence="6 9" id="KW-0238">DNA-binding</keyword>
<dbReference type="Pfam" id="PF00589">
    <property type="entry name" value="Phage_integrase"/>
    <property type="match status" value="1"/>
</dbReference>
<evidence type="ECO:0000259" key="11">
    <source>
        <dbReference type="PROSITE" id="PS51900"/>
    </source>
</evidence>